<keyword evidence="4" id="KW-1185">Reference proteome</keyword>
<feature type="compositionally biased region" description="Basic and acidic residues" evidence="2">
    <location>
        <begin position="104"/>
        <end position="122"/>
    </location>
</feature>
<evidence type="ECO:0000256" key="2">
    <source>
        <dbReference type="SAM" id="MobiDB-lite"/>
    </source>
</evidence>
<reference evidence="3" key="1">
    <citation type="submission" date="2021-05" db="EMBL/GenBank/DDBJ databases">
        <authorList>
            <person name="Tigano A."/>
        </authorList>
    </citation>
    <scope>NUCLEOTIDE SEQUENCE</scope>
</reference>
<evidence type="ECO:0000313" key="4">
    <source>
        <dbReference type="Proteomes" id="UP000677803"/>
    </source>
</evidence>
<dbReference type="PANTHER" id="PTHR14965:SF2">
    <property type="entry name" value="BCL-2-LIKE PROTEIN 12"/>
    <property type="match status" value="1"/>
</dbReference>
<dbReference type="GO" id="GO:0006915">
    <property type="term" value="P:apoptotic process"/>
    <property type="evidence" value="ECO:0007669"/>
    <property type="project" value="UniProtKB-KW"/>
</dbReference>
<evidence type="ECO:0000256" key="1">
    <source>
        <dbReference type="ARBA" id="ARBA00022703"/>
    </source>
</evidence>
<dbReference type="GO" id="GO:2001236">
    <property type="term" value="P:regulation of extrinsic apoptotic signaling pathway"/>
    <property type="evidence" value="ECO:0007669"/>
    <property type="project" value="TreeGrafter"/>
</dbReference>
<evidence type="ECO:0000313" key="3">
    <source>
        <dbReference type="EMBL" id="CAG5898995.1"/>
    </source>
</evidence>
<comment type="caution">
    <text evidence="3">The sequence shown here is derived from an EMBL/GenBank/DDBJ whole genome shotgun (WGS) entry which is preliminary data.</text>
</comment>
<feature type="compositionally biased region" description="Basic and acidic residues" evidence="2">
    <location>
        <begin position="154"/>
        <end position="174"/>
    </location>
</feature>
<dbReference type="EMBL" id="CAJRST010008890">
    <property type="protein sequence ID" value="CAG5898995.1"/>
    <property type="molecule type" value="Genomic_DNA"/>
</dbReference>
<feature type="compositionally biased region" description="Basic residues" evidence="2">
    <location>
        <begin position="136"/>
        <end position="148"/>
    </location>
</feature>
<name>A0A8S4AZ57_9TELE</name>
<feature type="compositionally biased region" description="Basic and acidic residues" evidence="2">
    <location>
        <begin position="80"/>
        <end position="89"/>
    </location>
</feature>
<dbReference type="PANTHER" id="PTHR14965">
    <property type="entry name" value="SI:CH73-248E21.1"/>
    <property type="match status" value="1"/>
</dbReference>
<sequence>MSGAAGRSSSVSSVSSISLMEIKAETNLVLQAFLEQTLSTPQRERPGRVGGAYVDANKYRSKSQSKRNEGWDSQAEDEEEKKIGLKELIKQLPYRSSKRHHAKGSLERDGKAKPSDPTEDGRSPSSSSGEEDNEKKRKQKQMKIKHKLSTFFKRKTEERREKKRDENSSKRHLEVPTNTHQGPAYDISPPSHSPEFYCEVAGKLEKIARRSTKTKKLSPLLPSAEVCDKEVVIQQLVQVLSLEGDSMNAKIQSDPFLRNQLARLSYASFSKVVEGFSSRQVSEAPALPPSASPTLRRMAVSMEASRRIVTATGAQRLQGHALHYMETFVPWVKSHGGWASVVDIEEPVEYD</sequence>
<keyword evidence="1" id="KW-0053">Apoptosis</keyword>
<dbReference type="AlphaFoldDB" id="A0A8S4AZ57"/>
<proteinExistence type="predicted"/>
<dbReference type="Proteomes" id="UP000677803">
    <property type="component" value="Unassembled WGS sequence"/>
</dbReference>
<protein>
    <submittedName>
        <fullName evidence="3">(Atlantic silverside) hypothetical protein</fullName>
    </submittedName>
</protein>
<dbReference type="OrthoDB" id="9948760at2759"/>
<gene>
    <name evidence="3" type="ORF">MMEN_LOCUS9210</name>
</gene>
<accession>A0A8S4AZ57</accession>
<feature type="region of interest" description="Disordered" evidence="2">
    <location>
        <begin position="37"/>
        <end position="190"/>
    </location>
</feature>
<organism evidence="3 4">
    <name type="scientific">Menidia menidia</name>
    <name type="common">Atlantic silverside</name>
    <dbReference type="NCBI Taxonomy" id="238744"/>
    <lineage>
        <taxon>Eukaryota</taxon>
        <taxon>Metazoa</taxon>
        <taxon>Chordata</taxon>
        <taxon>Craniata</taxon>
        <taxon>Vertebrata</taxon>
        <taxon>Euteleostomi</taxon>
        <taxon>Actinopterygii</taxon>
        <taxon>Neopterygii</taxon>
        <taxon>Teleostei</taxon>
        <taxon>Neoteleostei</taxon>
        <taxon>Acanthomorphata</taxon>
        <taxon>Ovalentaria</taxon>
        <taxon>Atherinomorphae</taxon>
        <taxon>Atheriniformes</taxon>
        <taxon>Atherinopsidae</taxon>
        <taxon>Menidiinae</taxon>
        <taxon>Menidia</taxon>
    </lineage>
</organism>